<accession>A0A553UMM4</accession>
<evidence type="ECO:0000313" key="2">
    <source>
        <dbReference type="Proteomes" id="UP000316092"/>
    </source>
</evidence>
<organism evidence="1 2">
    <name type="scientific">Deinococcus detaillensis</name>
    <dbReference type="NCBI Taxonomy" id="2592048"/>
    <lineage>
        <taxon>Bacteria</taxon>
        <taxon>Thermotogati</taxon>
        <taxon>Deinococcota</taxon>
        <taxon>Deinococci</taxon>
        <taxon>Deinococcales</taxon>
        <taxon>Deinococcaceae</taxon>
        <taxon>Deinococcus</taxon>
    </lineage>
</organism>
<evidence type="ECO:0000313" key="1">
    <source>
        <dbReference type="EMBL" id="TSA81472.1"/>
    </source>
</evidence>
<reference evidence="1 2" key="1">
    <citation type="submission" date="2019-07" db="EMBL/GenBank/DDBJ databases">
        <title>Deinococcus detaillus sp. nov., isolated from humus soil in Antarctica.</title>
        <authorList>
            <person name="Zhang K."/>
        </authorList>
    </citation>
    <scope>NUCLEOTIDE SEQUENCE [LARGE SCALE GENOMIC DNA]</scope>
    <source>
        <strain evidence="1 2">H1</strain>
    </source>
</reference>
<proteinExistence type="predicted"/>
<protein>
    <submittedName>
        <fullName evidence="1">Uncharacterized protein</fullName>
    </submittedName>
</protein>
<dbReference type="Proteomes" id="UP000316092">
    <property type="component" value="Unassembled WGS sequence"/>
</dbReference>
<sequence length="140" mass="15141">MQKKKTQHEMFCPKKGLLSRHSAPKLHTLQHVRSKGDIRSCRPARPTRLQETAELRRVHPHLPVGPQETQAGEAKTRASIAAVPGGRGTQPLFKAVGGGGQVQHDLLAQAGKAVLACAFFFGGLKFFDLDIGSEVKNSQG</sequence>
<keyword evidence="2" id="KW-1185">Reference proteome</keyword>
<dbReference type="EMBL" id="VKDB01000022">
    <property type="protein sequence ID" value="TSA81472.1"/>
    <property type="molecule type" value="Genomic_DNA"/>
</dbReference>
<comment type="caution">
    <text evidence="1">The sequence shown here is derived from an EMBL/GenBank/DDBJ whole genome shotgun (WGS) entry which is preliminary data.</text>
</comment>
<gene>
    <name evidence="1" type="ORF">FNU79_15195</name>
</gene>
<name>A0A553UMM4_9DEIO</name>
<dbReference type="RefSeq" id="WP_143721660.1">
    <property type="nucleotide sequence ID" value="NZ_VKDB01000022.1"/>
</dbReference>
<dbReference type="AlphaFoldDB" id="A0A553UMM4"/>